<dbReference type="Proteomes" id="UP000800235">
    <property type="component" value="Unassembled WGS sequence"/>
</dbReference>
<evidence type="ECO:0000313" key="3">
    <source>
        <dbReference type="Proteomes" id="UP000800235"/>
    </source>
</evidence>
<protein>
    <submittedName>
        <fullName evidence="2">Uncharacterized protein</fullName>
    </submittedName>
</protein>
<dbReference type="AlphaFoldDB" id="A0A9P4P3T1"/>
<dbReference type="EMBL" id="MU007009">
    <property type="protein sequence ID" value="KAF2436906.1"/>
    <property type="molecule type" value="Genomic_DNA"/>
</dbReference>
<name>A0A9P4P3T1_9PEZI</name>
<proteinExistence type="predicted"/>
<gene>
    <name evidence="2" type="ORF">EJ08DRAFT_644475</name>
</gene>
<reference evidence="2" key="1">
    <citation type="journal article" date="2020" name="Stud. Mycol.">
        <title>101 Dothideomycetes genomes: a test case for predicting lifestyles and emergence of pathogens.</title>
        <authorList>
            <person name="Haridas S."/>
            <person name="Albert R."/>
            <person name="Binder M."/>
            <person name="Bloem J."/>
            <person name="Labutti K."/>
            <person name="Salamov A."/>
            <person name="Andreopoulos B."/>
            <person name="Baker S."/>
            <person name="Barry K."/>
            <person name="Bills G."/>
            <person name="Bluhm B."/>
            <person name="Cannon C."/>
            <person name="Castanera R."/>
            <person name="Culley D."/>
            <person name="Daum C."/>
            <person name="Ezra D."/>
            <person name="Gonzalez J."/>
            <person name="Henrissat B."/>
            <person name="Kuo A."/>
            <person name="Liang C."/>
            <person name="Lipzen A."/>
            <person name="Lutzoni F."/>
            <person name="Magnuson J."/>
            <person name="Mondo S."/>
            <person name="Nolan M."/>
            <person name="Ohm R."/>
            <person name="Pangilinan J."/>
            <person name="Park H.-J."/>
            <person name="Ramirez L."/>
            <person name="Alfaro M."/>
            <person name="Sun H."/>
            <person name="Tritt A."/>
            <person name="Yoshinaga Y."/>
            <person name="Zwiers L.-H."/>
            <person name="Turgeon B."/>
            <person name="Goodwin S."/>
            <person name="Spatafora J."/>
            <person name="Crous P."/>
            <person name="Grigoriev I."/>
        </authorList>
    </citation>
    <scope>NUCLEOTIDE SEQUENCE</scope>
    <source>
        <strain evidence="2">CBS 130266</strain>
    </source>
</reference>
<organism evidence="2 3">
    <name type="scientific">Tothia fuscella</name>
    <dbReference type="NCBI Taxonomy" id="1048955"/>
    <lineage>
        <taxon>Eukaryota</taxon>
        <taxon>Fungi</taxon>
        <taxon>Dikarya</taxon>
        <taxon>Ascomycota</taxon>
        <taxon>Pezizomycotina</taxon>
        <taxon>Dothideomycetes</taxon>
        <taxon>Pleosporomycetidae</taxon>
        <taxon>Venturiales</taxon>
        <taxon>Cylindrosympodiaceae</taxon>
        <taxon>Tothia</taxon>
    </lineage>
</organism>
<evidence type="ECO:0000313" key="2">
    <source>
        <dbReference type="EMBL" id="KAF2436906.1"/>
    </source>
</evidence>
<feature type="compositionally biased region" description="Basic and acidic residues" evidence="1">
    <location>
        <begin position="88"/>
        <end position="97"/>
    </location>
</feature>
<evidence type="ECO:0000256" key="1">
    <source>
        <dbReference type="SAM" id="MobiDB-lite"/>
    </source>
</evidence>
<sequence length="163" mass="17718">MDKAEKPDVKAASFRFKTGPWDVTSGTKANKDDEFASKIHRSCMASPACMSLDNESECGDDSAYSFSKNNIPVPCDTHLSEQSADSMETVKPEKHPEIALPSQVEIQKNYAEAERALSRMSVGEDEVMGEDSDAVSLDRISFGAMSCSSPSTVEIPTPESEKD</sequence>
<feature type="region of interest" description="Disordered" evidence="1">
    <location>
        <begin position="75"/>
        <end position="98"/>
    </location>
</feature>
<comment type="caution">
    <text evidence="2">The sequence shown here is derived from an EMBL/GenBank/DDBJ whole genome shotgun (WGS) entry which is preliminary data.</text>
</comment>
<keyword evidence="3" id="KW-1185">Reference proteome</keyword>
<accession>A0A9P4P3T1</accession>